<feature type="transmembrane region" description="Helical" evidence="13">
    <location>
        <begin position="61"/>
        <end position="84"/>
    </location>
</feature>
<feature type="transmembrane region" description="Helical" evidence="13">
    <location>
        <begin position="105"/>
        <end position="126"/>
    </location>
</feature>
<keyword evidence="4" id="KW-0813">Transport</keyword>
<evidence type="ECO:0000256" key="2">
    <source>
        <dbReference type="ARBA" id="ARBA00004567"/>
    </source>
</evidence>
<evidence type="ECO:0000313" key="15">
    <source>
        <dbReference type="Proteomes" id="UP000053097"/>
    </source>
</evidence>
<dbReference type="GO" id="GO:0051028">
    <property type="term" value="P:mRNA transport"/>
    <property type="evidence" value="ECO:0007669"/>
    <property type="project" value="UniProtKB-KW"/>
</dbReference>
<comment type="subcellular location">
    <subcellularLocation>
        <location evidence="1">Nucleus membrane</location>
        <topology evidence="1">Multi-pass membrane protein</topology>
    </subcellularLocation>
    <subcellularLocation>
        <location evidence="2">Nucleus</location>
        <location evidence="2">Nuclear pore complex</location>
    </subcellularLocation>
</comment>
<dbReference type="PANTHER" id="PTHR13269">
    <property type="entry name" value="NUCLEOPORIN NDC1"/>
    <property type="match status" value="1"/>
</dbReference>
<keyword evidence="8 13" id="KW-1133">Transmembrane helix</keyword>
<dbReference type="GO" id="GO:0015031">
    <property type="term" value="P:protein transport"/>
    <property type="evidence" value="ECO:0007669"/>
    <property type="project" value="UniProtKB-KW"/>
</dbReference>
<evidence type="ECO:0000313" key="14">
    <source>
        <dbReference type="EMBL" id="EZA48351.1"/>
    </source>
</evidence>
<dbReference type="GO" id="GO:0070762">
    <property type="term" value="C:nuclear pore transmembrane ring"/>
    <property type="evidence" value="ECO:0007669"/>
    <property type="project" value="TreeGrafter"/>
</dbReference>
<evidence type="ECO:0000256" key="11">
    <source>
        <dbReference type="ARBA" id="ARBA00023136"/>
    </source>
</evidence>
<evidence type="ECO:0000256" key="6">
    <source>
        <dbReference type="ARBA" id="ARBA00022816"/>
    </source>
</evidence>
<reference evidence="14 15" key="1">
    <citation type="journal article" date="2014" name="Curr. Biol.">
        <title>The genome of the clonal raider ant Cerapachys biroi.</title>
        <authorList>
            <person name="Oxley P.R."/>
            <person name="Ji L."/>
            <person name="Fetter-Pruneda I."/>
            <person name="McKenzie S.K."/>
            <person name="Li C."/>
            <person name="Hu H."/>
            <person name="Zhang G."/>
            <person name="Kronauer D.J."/>
        </authorList>
    </citation>
    <scope>NUCLEOTIDE SEQUENCE [LARGE SCALE GENOMIC DNA]</scope>
</reference>
<evidence type="ECO:0000256" key="5">
    <source>
        <dbReference type="ARBA" id="ARBA00022692"/>
    </source>
</evidence>
<keyword evidence="10" id="KW-0906">Nuclear pore complex</keyword>
<dbReference type="OrthoDB" id="67850at2759"/>
<dbReference type="Proteomes" id="UP000053097">
    <property type="component" value="Unassembled WGS sequence"/>
</dbReference>
<evidence type="ECO:0000256" key="1">
    <source>
        <dbReference type="ARBA" id="ARBA00004232"/>
    </source>
</evidence>
<dbReference type="AlphaFoldDB" id="A0A026VXZ7"/>
<keyword evidence="6" id="KW-0509">mRNA transport</keyword>
<organism evidence="14 15">
    <name type="scientific">Ooceraea biroi</name>
    <name type="common">Clonal raider ant</name>
    <name type="synonym">Cerapachys biroi</name>
    <dbReference type="NCBI Taxonomy" id="2015173"/>
    <lineage>
        <taxon>Eukaryota</taxon>
        <taxon>Metazoa</taxon>
        <taxon>Ecdysozoa</taxon>
        <taxon>Arthropoda</taxon>
        <taxon>Hexapoda</taxon>
        <taxon>Insecta</taxon>
        <taxon>Pterygota</taxon>
        <taxon>Neoptera</taxon>
        <taxon>Endopterygota</taxon>
        <taxon>Hymenoptera</taxon>
        <taxon>Apocrita</taxon>
        <taxon>Aculeata</taxon>
        <taxon>Formicoidea</taxon>
        <taxon>Formicidae</taxon>
        <taxon>Dorylinae</taxon>
        <taxon>Ooceraea</taxon>
    </lineage>
</organism>
<dbReference type="GO" id="GO:0030674">
    <property type="term" value="F:protein-macromolecule adaptor activity"/>
    <property type="evidence" value="ECO:0007669"/>
    <property type="project" value="TreeGrafter"/>
</dbReference>
<comment type="similarity">
    <text evidence="3">Belongs to the NDC1 family.</text>
</comment>
<keyword evidence="5 13" id="KW-0812">Transmembrane</keyword>
<feature type="transmembrane region" description="Helical" evidence="13">
    <location>
        <begin position="17"/>
        <end position="41"/>
    </location>
</feature>
<evidence type="ECO:0000256" key="8">
    <source>
        <dbReference type="ARBA" id="ARBA00022989"/>
    </source>
</evidence>
<dbReference type="PANTHER" id="PTHR13269:SF6">
    <property type="entry name" value="NUCLEOPORIN NDC1"/>
    <property type="match status" value="1"/>
</dbReference>
<proteinExistence type="inferred from homology"/>
<dbReference type="GO" id="GO:0031965">
    <property type="term" value="C:nuclear membrane"/>
    <property type="evidence" value="ECO:0007669"/>
    <property type="project" value="UniProtKB-SubCell"/>
</dbReference>
<evidence type="ECO:0000256" key="12">
    <source>
        <dbReference type="ARBA" id="ARBA00023242"/>
    </source>
</evidence>
<evidence type="ECO:0000256" key="4">
    <source>
        <dbReference type="ARBA" id="ARBA00022448"/>
    </source>
</evidence>
<keyword evidence="11 13" id="KW-0472">Membrane</keyword>
<dbReference type="EMBL" id="KK107648">
    <property type="protein sequence ID" value="EZA48351.1"/>
    <property type="molecule type" value="Genomic_DNA"/>
</dbReference>
<keyword evidence="9" id="KW-0811">Translocation</keyword>
<dbReference type="OMA" id="SWIQNTW"/>
<dbReference type="GO" id="GO:0006999">
    <property type="term" value="P:nuclear pore organization"/>
    <property type="evidence" value="ECO:0007669"/>
    <property type="project" value="TreeGrafter"/>
</dbReference>
<accession>A0A026VXZ7</accession>
<evidence type="ECO:0000256" key="9">
    <source>
        <dbReference type="ARBA" id="ARBA00023010"/>
    </source>
</evidence>
<keyword evidence="7" id="KW-0653">Protein transport</keyword>
<name>A0A026VXZ7_OOCBI</name>
<evidence type="ECO:0000256" key="10">
    <source>
        <dbReference type="ARBA" id="ARBA00023132"/>
    </source>
</evidence>
<evidence type="ECO:0000256" key="3">
    <source>
        <dbReference type="ARBA" id="ARBA00005760"/>
    </source>
</evidence>
<dbReference type="STRING" id="2015173.A0A026VXZ7"/>
<evidence type="ECO:0000256" key="7">
    <source>
        <dbReference type="ARBA" id="ARBA00022927"/>
    </source>
</evidence>
<protein>
    <submittedName>
        <fullName evidence="14">Nucleoporin NDC1</fullName>
    </submittedName>
</protein>
<dbReference type="Pfam" id="PF09531">
    <property type="entry name" value="Ndc1_Nup"/>
    <property type="match status" value="1"/>
</dbReference>
<evidence type="ECO:0000256" key="13">
    <source>
        <dbReference type="SAM" id="Phobius"/>
    </source>
</evidence>
<keyword evidence="15" id="KW-1185">Reference proteome</keyword>
<sequence length="440" mass="50427">MIQPDDKSSKELLTRRIFLAVVSSVTLQFFFVCCLVLFANLSTDYVHWLQETWSIVTSLRMWTFLVIFTTVVFLQAVFCRRVYLHTPPYYKSRFTKLLATFTAQNLYLGTLYVIIGGILIWFHLLLKGGSTYLFFEVYLTEWTQFKFGLSGALSTDGSELTLIEALSMDKIPIMQHLGYLDLVTLAQKEKARRATLFTLSQPGGHPYNWNCVVQRCTDLLNKFSSDLNAISVKPQPPLTCYGKSVLTTMGRPTQQKDRVYHMRKLVPDVAPTLTAVETITQETSYTGLLAQFVKQKRDAFVTYLLSKPLINYIFGEQDENKIRYVLFNSQPVMWAAEAISSLSVFSLTEDHHGIVQKDIPTIVNALLSVKQALDKQQKSVILARRLQTEDKLIREIFTSLRSAIKRSLYRIVTNFEPYINDLCLESAAVEQLQSFLNYKE</sequence>
<dbReference type="InterPro" id="IPR019049">
    <property type="entry name" value="Nucleoporin_prot_Ndc1/Nup"/>
</dbReference>
<keyword evidence="12" id="KW-0539">Nucleus</keyword>
<gene>
    <name evidence="14" type="ORF">X777_13866</name>
</gene>